<proteinExistence type="predicted"/>
<evidence type="ECO:0000313" key="3">
    <source>
        <dbReference type="Proteomes" id="UP000546324"/>
    </source>
</evidence>
<organism evidence="2 3">
    <name type="scientific">Actinomadura coerulea</name>
    <dbReference type="NCBI Taxonomy" id="46159"/>
    <lineage>
        <taxon>Bacteria</taxon>
        <taxon>Bacillati</taxon>
        <taxon>Actinomycetota</taxon>
        <taxon>Actinomycetes</taxon>
        <taxon>Streptosporangiales</taxon>
        <taxon>Thermomonosporaceae</taxon>
        <taxon>Actinomadura</taxon>
    </lineage>
</organism>
<reference evidence="2 3" key="1">
    <citation type="submission" date="2020-08" db="EMBL/GenBank/DDBJ databases">
        <title>Sequencing the genomes of 1000 actinobacteria strains.</title>
        <authorList>
            <person name="Klenk H.-P."/>
        </authorList>
    </citation>
    <scope>NUCLEOTIDE SEQUENCE [LARGE SCALE GENOMIC DNA]</scope>
    <source>
        <strain evidence="2 3">DSM 43675</strain>
    </source>
</reference>
<protein>
    <submittedName>
        <fullName evidence="2">Uncharacterized protein</fullName>
    </submittedName>
</protein>
<keyword evidence="1" id="KW-0472">Membrane</keyword>
<comment type="caution">
    <text evidence="2">The sequence shown here is derived from an EMBL/GenBank/DDBJ whole genome shotgun (WGS) entry which is preliminary data.</text>
</comment>
<sequence>MNKDGVSTSKNDTSTVRRLCSAAIFGVVRGLASAAGAALVTGLIWWIQSH</sequence>
<evidence type="ECO:0000313" key="2">
    <source>
        <dbReference type="EMBL" id="MBB6396200.1"/>
    </source>
</evidence>
<keyword evidence="1" id="KW-1133">Transmembrane helix</keyword>
<keyword evidence="3" id="KW-1185">Reference proteome</keyword>
<dbReference type="EMBL" id="JACHMQ010000001">
    <property type="protein sequence ID" value="MBB6396200.1"/>
    <property type="molecule type" value="Genomic_DNA"/>
</dbReference>
<dbReference type="Proteomes" id="UP000546324">
    <property type="component" value="Unassembled WGS sequence"/>
</dbReference>
<dbReference type="RefSeq" id="WP_185025723.1">
    <property type="nucleotide sequence ID" value="NZ_JACHMQ010000001.1"/>
</dbReference>
<accession>A0A7X0FYQ4</accession>
<feature type="transmembrane region" description="Helical" evidence="1">
    <location>
        <begin position="21"/>
        <end position="47"/>
    </location>
</feature>
<name>A0A7X0FYQ4_9ACTN</name>
<evidence type="ECO:0000256" key="1">
    <source>
        <dbReference type="SAM" id="Phobius"/>
    </source>
</evidence>
<gene>
    <name evidence="2" type="ORF">BKA00_003114</name>
</gene>
<keyword evidence="1" id="KW-0812">Transmembrane</keyword>
<dbReference type="AlphaFoldDB" id="A0A7X0FYQ4"/>